<evidence type="ECO:0000256" key="10">
    <source>
        <dbReference type="ARBA" id="ARBA00023125"/>
    </source>
</evidence>
<dbReference type="GO" id="GO:0009035">
    <property type="term" value="F:type I site-specific deoxyribonuclease activity"/>
    <property type="evidence" value="ECO:0007669"/>
    <property type="project" value="UniProtKB-EC"/>
</dbReference>
<evidence type="ECO:0000256" key="6">
    <source>
        <dbReference type="ARBA" id="ARBA00022747"/>
    </source>
</evidence>
<dbReference type="CDD" id="cd22332">
    <property type="entry name" value="HsdR_N"/>
    <property type="match status" value="1"/>
</dbReference>
<keyword evidence="4" id="KW-0540">Nuclease</keyword>
<evidence type="ECO:0000256" key="5">
    <source>
        <dbReference type="ARBA" id="ARBA00022741"/>
    </source>
</evidence>
<dbReference type="InterPro" id="IPR027417">
    <property type="entry name" value="P-loop_NTPase"/>
</dbReference>
<evidence type="ECO:0000256" key="2">
    <source>
        <dbReference type="ARBA" id="ARBA00008598"/>
    </source>
</evidence>
<dbReference type="STRING" id="1155689.SAMN05444278_1121"/>
<name>A0A1M4Y282_9FLAO</name>
<evidence type="ECO:0000256" key="1">
    <source>
        <dbReference type="ARBA" id="ARBA00000851"/>
    </source>
</evidence>
<dbReference type="Pfam" id="PF04313">
    <property type="entry name" value="HSDR_N"/>
    <property type="match status" value="1"/>
</dbReference>
<dbReference type="PANTHER" id="PTHR30195">
    <property type="entry name" value="TYPE I SITE-SPECIFIC DEOXYRIBONUCLEASE PROTEIN SUBUNIT M AND R"/>
    <property type="match status" value="1"/>
</dbReference>
<dbReference type="InterPro" id="IPR007409">
    <property type="entry name" value="Restrct_endonuc_type1_HsdR_N"/>
</dbReference>
<dbReference type="Pfam" id="PF18766">
    <property type="entry name" value="SWI2_SNF2"/>
    <property type="match status" value="1"/>
</dbReference>
<dbReference type="GO" id="GO:0009307">
    <property type="term" value="P:DNA restriction-modification system"/>
    <property type="evidence" value="ECO:0007669"/>
    <property type="project" value="UniProtKB-KW"/>
</dbReference>
<feature type="domain" description="SWI2/SNF2 ATPase" evidence="12">
    <location>
        <begin position="243"/>
        <end position="296"/>
    </location>
</feature>
<dbReference type="InterPro" id="IPR040980">
    <property type="entry name" value="SWI2_SNF2"/>
</dbReference>
<feature type="domain" description="Restriction endonuclease type I HsdR N-terminal" evidence="11">
    <location>
        <begin position="4"/>
        <end position="184"/>
    </location>
</feature>
<accession>A0A1M4Y282</accession>
<sequence>MTRQSEAALEEQLLKQLQGLGYQRLVIKNEAELLANLKQQLEKHNGVQWSSTEFQRVLNILNKGSVFERSKLIRQKQQIELDNGDVQYFDFLNTQAWCKNQFQVTHQITINGKYENRYDVTILINGLPLVQIELKRRGCEMAEAHRQILRYKSHSFGTGSGLFQLVQLFVISNGVNTKYFANNRLKALNFKQSFYWAKEDNSKITQLSAFTDSFLEPCQLSKFISQYIVLAETDRILMALRPYQYYATEKLIDRVKNSTKNGYIWHTTGSGKTLTSFKASQIIKDIPEVTKVVFVVESAVIAVMRCYQ</sequence>
<dbReference type="GO" id="GO:0005524">
    <property type="term" value="F:ATP binding"/>
    <property type="evidence" value="ECO:0007669"/>
    <property type="project" value="UniProtKB-KW"/>
</dbReference>
<evidence type="ECO:0000256" key="8">
    <source>
        <dbReference type="ARBA" id="ARBA00022801"/>
    </source>
</evidence>
<evidence type="ECO:0000259" key="11">
    <source>
        <dbReference type="Pfam" id="PF04313"/>
    </source>
</evidence>
<dbReference type="OrthoDB" id="9758243at2"/>
<protein>
    <recommendedName>
        <fullName evidence="3">type I site-specific deoxyribonuclease</fullName>
        <ecNumber evidence="3">3.1.21.3</ecNumber>
    </recommendedName>
</protein>
<evidence type="ECO:0000256" key="9">
    <source>
        <dbReference type="ARBA" id="ARBA00022840"/>
    </source>
</evidence>
<dbReference type="Proteomes" id="UP000184462">
    <property type="component" value="Unassembled WGS sequence"/>
</dbReference>
<dbReference type="PANTHER" id="PTHR30195:SF16">
    <property type="entry name" value="TYPE I RESTRICTION ENZYME ENDONUCLEASE SUBUNIT"/>
    <property type="match status" value="1"/>
</dbReference>
<comment type="similarity">
    <text evidence="2">Belongs to the HsdR family.</text>
</comment>
<keyword evidence="5" id="KW-0547">Nucleotide-binding</keyword>
<dbReference type="RefSeq" id="WP_073193677.1">
    <property type="nucleotide sequence ID" value="NZ_FQTW01000012.1"/>
</dbReference>
<dbReference type="AlphaFoldDB" id="A0A1M4Y282"/>
<reference evidence="13 14" key="1">
    <citation type="submission" date="2016-11" db="EMBL/GenBank/DDBJ databases">
        <authorList>
            <person name="Jaros S."/>
            <person name="Januszkiewicz K."/>
            <person name="Wedrychowicz H."/>
        </authorList>
    </citation>
    <scope>NUCLEOTIDE SEQUENCE [LARGE SCALE GENOMIC DNA]</scope>
    <source>
        <strain evidence="13 14">DSM 25661</strain>
    </source>
</reference>
<dbReference type="GO" id="GO:0003677">
    <property type="term" value="F:DNA binding"/>
    <property type="evidence" value="ECO:0007669"/>
    <property type="project" value="UniProtKB-KW"/>
</dbReference>
<keyword evidence="9" id="KW-0067">ATP-binding</keyword>
<keyword evidence="7" id="KW-0255">Endonuclease</keyword>
<evidence type="ECO:0000256" key="3">
    <source>
        <dbReference type="ARBA" id="ARBA00012654"/>
    </source>
</evidence>
<dbReference type="Gene3D" id="3.90.1570.50">
    <property type="match status" value="1"/>
</dbReference>
<dbReference type="InterPro" id="IPR051268">
    <property type="entry name" value="Type-I_R_enzyme_R_subunit"/>
</dbReference>
<evidence type="ECO:0000256" key="4">
    <source>
        <dbReference type="ARBA" id="ARBA00022722"/>
    </source>
</evidence>
<keyword evidence="6" id="KW-0680">Restriction system</keyword>
<evidence type="ECO:0000313" key="14">
    <source>
        <dbReference type="Proteomes" id="UP000184462"/>
    </source>
</evidence>
<evidence type="ECO:0000259" key="12">
    <source>
        <dbReference type="Pfam" id="PF18766"/>
    </source>
</evidence>
<dbReference type="EC" id="3.1.21.3" evidence="3"/>
<dbReference type="SUPFAM" id="SSF52540">
    <property type="entry name" value="P-loop containing nucleoside triphosphate hydrolases"/>
    <property type="match status" value="1"/>
</dbReference>
<organism evidence="13 14">
    <name type="scientific">Psychroflexus salarius</name>
    <dbReference type="NCBI Taxonomy" id="1155689"/>
    <lineage>
        <taxon>Bacteria</taxon>
        <taxon>Pseudomonadati</taxon>
        <taxon>Bacteroidota</taxon>
        <taxon>Flavobacteriia</taxon>
        <taxon>Flavobacteriales</taxon>
        <taxon>Flavobacteriaceae</taxon>
        <taxon>Psychroflexus</taxon>
    </lineage>
</organism>
<gene>
    <name evidence="13" type="ORF">SAMN05444278_1121</name>
</gene>
<dbReference type="Gene3D" id="3.40.50.300">
    <property type="entry name" value="P-loop containing nucleotide triphosphate hydrolases"/>
    <property type="match status" value="1"/>
</dbReference>
<keyword evidence="10" id="KW-0238">DNA-binding</keyword>
<proteinExistence type="inferred from homology"/>
<keyword evidence="14" id="KW-1185">Reference proteome</keyword>
<dbReference type="EMBL" id="FQTW01000012">
    <property type="protein sequence ID" value="SHE99673.1"/>
    <property type="molecule type" value="Genomic_DNA"/>
</dbReference>
<comment type="catalytic activity">
    <reaction evidence="1">
        <text>Endonucleolytic cleavage of DNA to give random double-stranded fragments with terminal 5'-phosphates, ATP is simultaneously hydrolyzed.</text>
        <dbReference type="EC" id="3.1.21.3"/>
    </reaction>
</comment>
<keyword evidence="8" id="KW-0378">Hydrolase</keyword>
<evidence type="ECO:0000313" key="13">
    <source>
        <dbReference type="EMBL" id="SHE99673.1"/>
    </source>
</evidence>
<evidence type="ECO:0000256" key="7">
    <source>
        <dbReference type="ARBA" id="ARBA00022759"/>
    </source>
</evidence>